<evidence type="ECO:0000256" key="1">
    <source>
        <dbReference type="SAM" id="Phobius"/>
    </source>
</evidence>
<dbReference type="EMBL" id="SNYC01000004">
    <property type="protein sequence ID" value="TDQ10011.1"/>
    <property type="molecule type" value="Genomic_DNA"/>
</dbReference>
<organism evidence="2 3">
    <name type="scientific">Pedobacter metabolipauper</name>
    <dbReference type="NCBI Taxonomy" id="425513"/>
    <lineage>
        <taxon>Bacteria</taxon>
        <taxon>Pseudomonadati</taxon>
        <taxon>Bacteroidota</taxon>
        <taxon>Sphingobacteriia</taxon>
        <taxon>Sphingobacteriales</taxon>
        <taxon>Sphingobacteriaceae</taxon>
        <taxon>Pedobacter</taxon>
    </lineage>
</organism>
<keyword evidence="1" id="KW-0812">Transmembrane</keyword>
<comment type="caution">
    <text evidence="2">The sequence shown here is derived from an EMBL/GenBank/DDBJ whole genome shotgun (WGS) entry which is preliminary data.</text>
</comment>
<keyword evidence="1" id="KW-0472">Membrane</keyword>
<dbReference type="Proteomes" id="UP000295620">
    <property type="component" value="Unassembled WGS sequence"/>
</dbReference>
<name>A0A4R6SX31_9SPHI</name>
<keyword evidence="1" id="KW-1133">Transmembrane helix</keyword>
<dbReference type="RefSeq" id="WP_133576052.1">
    <property type="nucleotide sequence ID" value="NZ_SNYC01000004.1"/>
</dbReference>
<evidence type="ECO:0000313" key="3">
    <source>
        <dbReference type="Proteomes" id="UP000295620"/>
    </source>
</evidence>
<gene>
    <name evidence="2" type="ORF">ATK78_2170</name>
</gene>
<reference evidence="2 3" key="1">
    <citation type="submission" date="2019-03" db="EMBL/GenBank/DDBJ databases">
        <title>Genomic Encyclopedia of Archaeal and Bacterial Type Strains, Phase II (KMG-II): from individual species to whole genera.</title>
        <authorList>
            <person name="Goeker M."/>
        </authorList>
    </citation>
    <scope>NUCLEOTIDE SEQUENCE [LARGE SCALE GENOMIC DNA]</scope>
    <source>
        <strain evidence="2 3">DSM 19035</strain>
    </source>
</reference>
<feature type="transmembrane region" description="Helical" evidence="1">
    <location>
        <begin position="68"/>
        <end position="87"/>
    </location>
</feature>
<sequence length="432" mass="49154">MAKEIKAVQCPKCSSTHKIELRTNYYECKNCGTTYFLDNNDININHNYNHSTHKTNPLSSDSGRKSKMLGIGLLLFLMLTFVFIWVINSDSSPEKQAETKKITFTWRNEQRLPFINPAQQPVIVAVGERRYSDDPALDRDGSYVTFYDVLSSKELGSQQILNIPEKLLHTYSLKEFKNGKIYLIVDKSLLFEVDKSNYTIRDVTKTAFSSQPRLVSGIANVEFTFDNYGDGLTLLTNDGNSLYYYPVADKIYSEKDLYEARTGMKSVLSGSGVKTTFTFSTPGTDYPDEKIQLIKYTYKDNKGGPETKAEFQWKESLTQNGTEKTFTNPDLYRLLSYADFSPGRLYFNPRLLYRDKELLLISITATASEDAPTSVQCLNANSGAILFTMSFNKGEWLYECVRYKNGFVLKGNLESFVLGIDGKIIKKFTLDH</sequence>
<dbReference type="OrthoDB" id="7063564at2"/>
<keyword evidence="3" id="KW-1185">Reference proteome</keyword>
<evidence type="ECO:0000313" key="2">
    <source>
        <dbReference type="EMBL" id="TDQ10011.1"/>
    </source>
</evidence>
<dbReference type="AlphaFoldDB" id="A0A4R6SX31"/>
<protein>
    <submittedName>
        <fullName evidence="2">Uncharacterized protein</fullName>
    </submittedName>
</protein>
<proteinExistence type="predicted"/>
<accession>A0A4R6SX31</accession>